<dbReference type="AlphaFoldDB" id="A0AAE1CR22"/>
<evidence type="ECO:0000256" key="3">
    <source>
        <dbReference type="ARBA" id="ARBA00022679"/>
    </source>
</evidence>
<keyword evidence="6 11" id="KW-1133">Transmembrane helix</keyword>
<keyword evidence="8 11" id="KW-0472">Membrane</keyword>
<evidence type="ECO:0000313" key="13">
    <source>
        <dbReference type="Proteomes" id="UP001283361"/>
    </source>
</evidence>
<evidence type="ECO:0000256" key="5">
    <source>
        <dbReference type="ARBA" id="ARBA00022968"/>
    </source>
</evidence>
<keyword evidence="9" id="KW-1015">Disulfide bond</keyword>
<accession>A0AAE1CR22</accession>
<dbReference type="EMBL" id="JAWDGP010007172">
    <property type="protein sequence ID" value="KAK3728766.1"/>
    <property type="molecule type" value="Genomic_DNA"/>
</dbReference>
<keyword evidence="4 11" id="KW-0812">Transmembrane</keyword>
<evidence type="ECO:0000256" key="9">
    <source>
        <dbReference type="ARBA" id="ARBA00023157"/>
    </source>
</evidence>
<dbReference type="Gene3D" id="3.40.50.300">
    <property type="entry name" value="P-loop containing nucleotide triphosphate hydrolases"/>
    <property type="match status" value="1"/>
</dbReference>
<keyword evidence="5" id="KW-0735">Signal-anchor</keyword>
<comment type="similarity">
    <text evidence="2">Belongs to the sulfotransferase 3 family.</text>
</comment>
<evidence type="ECO:0000256" key="1">
    <source>
        <dbReference type="ARBA" id="ARBA00004323"/>
    </source>
</evidence>
<keyword evidence="10" id="KW-0325">Glycoprotein</keyword>
<name>A0AAE1CR22_9GAST</name>
<reference evidence="12" key="1">
    <citation type="journal article" date="2023" name="G3 (Bethesda)">
        <title>A reference genome for the long-term kleptoplast-retaining sea slug Elysia crispata morphotype clarki.</title>
        <authorList>
            <person name="Eastman K.E."/>
            <person name="Pendleton A.L."/>
            <person name="Shaikh M.A."/>
            <person name="Suttiyut T."/>
            <person name="Ogas R."/>
            <person name="Tomko P."/>
            <person name="Gavelis G."/>
            <person name="Widhalm J.R."/>
            <person name="Wisecaver J.H."/>
        </authorList>
    </citation>
    <scope>NUCLEOTIDE SEQUENCE</scope>
    <source>
        <strain evidence="12">ECLA1</strain>
    </source>
</reference>
<keyword evidence="7" id="KW-0333">Golgi apparatus</keyword>
<dbReference type="PANTHER" id="PTHR12129">
    <property type="entry name" value="HEPARAN SULFATE 2-O-SULFOTRANSFERASE"/>
    <property type="match status" value="1"/>
</dbReference>
<evidence type="ECO:0000256" key="11">
    <source>
        <dbReference type="SAM" id="Phobius"/>
    </source>
</evidence>
<evidence type="ECO:0000256" key="4">
    <source>
        <dbReference type="ARBA" id="ARBA00022692"/>
    </source>
</evidence>
<evidence type="ECO:0000256" key="8">
    <source>
        <dbReference type="ARBA" id="ARBA00023136"/>
    </source>
</evidence>
<evidence type="ECO:0000256" key="7">
    <source>
        <dbReference type="ARBA" id="ARBA00023034"/>
    </source>
</evidence>
<dbReference type="InterPro" id="IPR007734">
    <property type="entry name" value="Heparan_SO4_2-O-STrfase"/>
</dbReference>
<comment type="caution">
    <text evidence="12">The sequence shown here is derived from an EMBL/GenBank/DDBJ whole genome shotgun (WGS) entry which is preliminary data.</text>
</comment>
<dbReference type="PANTHER" id="PTHR12129:SF17">
    <property type="entry name" value="HEPARAN SULFATE 2-O-SULFOTRANSFERASE 1"/>
    <property type="match status" value="1"/>
</dbReference>
<keyword evidence="3" id="KW-0808">Transferase</keyword>
<comment type="subcellular location">
    <subcellularLocation>
        <location evidence="1">Golgi apparatus membrane</location>
        <topology evidence="1">Single-pass type II membrane protein</topology>
    </subcellularLocation>
</comment>
<evidence type="ECO:0000256" key="10">
    <source>
        <dbReference type="ARBA" id="ARBA00023180"/>
    </source>
</evidence>
<dbReference type="InterPro" id="IPR027417">
    <property type="entry name" value="P-loop_NTPase"/>
</dbReference>
<proteinExistence type="inferred from homology"/>
<evidence type="ECO:0008006" key="14">
    <source>
        <dbReference type="Google" id="ProtNLM"/>
    </source>
</evidence>
<dbReference type="Pfam" id="PF03567">
    <property type="entry name" value="Sulfotransfer_2"/>
    <property type="match status" value="1"/>
</dbReference>
<evidence type="ECO:0000313" key="12">
    <source>
        <dbReference type="EMBL" id="KAK3728766.1"/>
    </source>
</evidence>
<sequence>MSKSTVRLWTKSADLSRRKWTILAFVAFVCFCVYTIVSRHDGTNGRSGAILARTYHRLGKIVMNQGQRSSKDNPHTEGDLGEETVVLYNRVPKTGSTTLLGIIDQLSLTNSYQAINFNISRLQRVLGLADQRRFVTNISNWEEVKPVVYHGHLAFLDFQSYGVKQLPIYINMVRDPLERLMSHYYFLRYGDDFDPHRARKMASDQTTFDECVEQDGAECGPIKMWVQIPFFCGHHAGCWEPGNEWALEEAKRNLREKYLVVGITEEFSYFLAVLEAALPRFFRGATDLYERGSQSHLRKTNKKILPSLTTLLKMEKSRVYRMEREFYSHAVDQFHFIRDTTIGMTETRKLYIRQKSIHFNKIR</sequence>
<organism evidence="12 13">
    <name type="scientific">Elysia crispata</name>
    <name type="common">lettuce slug</name>
    <dbReference type="NCBI Taxonomy" id="231223"/>
    <lineage>
        <taxon>Eukaryota</taxon>
        <taxon>Metazoa</taxon>
        <taxon>Spiralia</taxon>
        <taxon>Lophotrochozoa</taxon>
        <taxon>Mollusca</taxon>
        <taxon>Gastropoda</taxon>
        <taxon>Heterobranchia</taxon>
        <taxon>Euthyneura</taxon>
        <taxon>Panpulmonata</taxon>
        <taxon>Sacoglossa</taxon>
        <taxon>Placobranchoidea</taxon>
        <taxon>Plakobranchidae</taxon>
        <taxon>Elysia</taxon>
    </lineage>
</organism>
<feature type="transmembrane region" description="Helical" evidence="11">
    <location>
        <begin position="20"/>
        <end position="37"/>
    </location>
</feature>
<dbReference type="InterPro" id="IPR005331">
    <property type="entry name" value="Sulfotransferase"/>
</dbReference>
<evidence type="ECO:0000256" key="6">
    <source>
        <dbReference type="ARBA" id="ARBA00022989"/>
    </source>
</evidence>
<dbReference type="Proteomes" id="UP001283361">
    <property type="component" value="Unassembled WGS sequence"/>
</dbReference>
<dbReference type="GO" id="GO:0000139">
    <property type="term" value="C:Golgi membrane"/>
    <property type="evidence" value="ECO:0007669"/>
    <property type="project" value="UniProtKB-SubCell"/>
</dbReference>
<dbReference type="GO" id="GO:0009101">
    <property type="term" value="P:glycoprotein biosynthetic process"/>
    <property type="evidence" value="ECO:0007669"/>
    <property type="project" value="UniProtKB-ARBA"/>
</dbReference>
<evidence type="ECO:0000256" key="2">
    <source>
        <dbReference type="ARBA" id="ARBA00010569"/>
    </source>
</evidence>
<dbReference type="SUPFAM" id="SSF52540">
    <property type="entry name" value="P-loop containing nucleoside triphosphate hydrolases"/>
    <property type="match status" value="1"/>
</dbReference>
<keyword evidence="13" id="KW-1185">Reference proteome</keyword>
<gene>
    <name evidence="12" type="ORF">RRG08_013492</name>
</gene>
<dbReference type="GO" id="GO:0004394">
    <property type="term" value="F:heparan sulfate 2-sulfotransferase activity"/>
    <property type="evidence" value="ECO:0007669"/>
    <property type="project" value="TreeGrafter"/>
</dbReference>
<dbReference type="FunFam" id="3.40.50.300:FF:001418">
    <property type="entry name" value="Heparan sulfate 2-o-sulfotransferase"/>
    <property type="match status" value="1"/>
</dbReference>
<protein>
    <recommendedName>
        <fullName evidence="14">Heparan sulfate 2-O-sulfotransferase 1</fullName>
    </recommendedName>
</protein>